<name>A0A7J7P664_9MAGN</name>
<keyword evidence="2" id="KW-1185">Reference proteome</keyword>
<proteinExistence type="predicted"/>
<comment type="caution">
    <text evidence="1">The sequence shown here is derived from an EMBL/GenBank/DDBJ whole genome shotgun (WGS) entry which is preliminary data.</text>
</comment>
<evidence type="ECO:0000313" key="2">
    <source>
        <dbReference type="Proteomes" id="UP000541444"/>
    </source>
</evidence>
<dbReference type="OrthoDB" id="1724860at2759"/>
<feature type="non-terminal residue" evidence="1">
    <location>
        <position position="1"/>
    </location>
</feature>
<gene>
    <name evidence="1" type="ORF">GIB67_026409</name>
</gene>
<reference evidence="1 2" key="1">
    <citation type="journal article" date="2020" name="IScience">
        <title>Genome Sequencing of the Endangered Kingdonia uniflora (Circaeasteraceae, Ranunculales) Reveals Potential Mechanisms of Evolutionary Specialization.</title>
        <authorList>
            <person name="Sun Y."/>
            <person name="Deng T."/>
            <person name="Zhang A."/>
            <person name="Moore M.J."/>
            <person name="Landis J.B."/>
            <person name="Lin N."/>
            <person name="Zhang H."/>
            <person name="Zhang X."/>
            <person name="Huang J."/>
            <person name="Zhang X."/>
            <person name="Sun H."/>
            <person name="Wang H."/>
        </authorList>
    </citation>
    <scope>NUCLEOTIDE SEQUENCE [LARGE SCALE GENOMIC DNA]</scope>
    <source>
        <strain evidence="1">TB1705</strain>
        <tissue evidence="1">Leaf</tissue>
    </source>
</reference>
<accession>A0A7J7P664</accession>
<dbReference type="Proteomes" id="UP000541444">
    <property type="component" value="Unassembled WGS sequence"/>
</dbReference>
<dbReference type="AlphaFoldDB" id="A0A7J7P664"/>
<protein>
    <submittedName>
        <fullName evidence="1">Uncharacterized protein</fullName>
    </submittedName>
</protein>
<sequence length="192" mass="21362">MPKNATTWSAWNFLGATDKKVCLTYWLNIVQKCITETELPLLVTFNQPIKHENTLLKWSKSHPIPSVAASKASFELNAIQGKRGIWFCRAYLGNGFHGDGLKGGTVVAHSVLGKICSPSRSIKPMVPSLTEIGARLFVTRFLKSFITMGSLTKEVATQTDFGFPEEYKVGDISFVEKNGLENFFEVSISTFY</sequence>
<evidence type="ECO:0000313" key="1">
    <source>
        <dbReference type="EMBL" id="KAF6174921.1"/>
    </source>
</evidence>
<dbReference type="EMBL" id="JACGCM010000223">
    <property type="protein sequence ID" value="KAF6174921.1"/>
    <property type="molecule type" value="Genomic_DNA"/>
</dbReference>
<organism evidence="1 2">
    <name type="scientific">Kingdonia uniflora</name>
    <dbReference type="NCBI Taxonomy" id="39325"/>
    <lineage>
        <taxon>Eukaryota</taxon>
        <taxon>Viridiplantae</taxon>
        <taxon>Streptophyta</taxon>
        <taxon>Embryophyta</taxon>
        <taxon>Tracheophyta</taxon>
        <taxon>Spermatophyta</taxon>
        <taxon>Magnoliopsida</taxon>
        <taxon>Ranunculales</taxon>
        <taxon>Circaeasteraceae</taxon>
        <taxon>Kingdonia</taxon>
    </lineage>
</organism>